<dbReference type="Gene3D" id="3.40.1000.10">
    <property type="entry name" value="Mog1/PsbP, alpha/beta/alpha sandwich"/>
    <property type="match status" value="1"/>
</dbReference>
<dbReference type="Proteomes" id="UP000255355">
    <property type="component" value="Unassembled WGS sequence"/>
</dbReference>
<protein>
    <submittedName>
        <fullName evidence="2">Putative lipoprotein LpqN</fullName>
    </submittedName>
</protein>
<dbReference type="AlphaFoldDB" id="A0A370H8P3"/>
<name>A0A370H8P3_9NOCA</name>
<comment type="caution">
    <text evidence="2">The sequence shown here is derived from an EMBL/GenBank/DDBJ whole genome shotgun (WGS) entry which is preliminary data.</text>
</comment>
<dbReference type="RefSeq" id="WP_068020841.1">
    <property type="nucleotide sequence ID" value="NZ_QQAZ01000003.1"/>
</dbReference>
<proteinExistence type="predicted"/>
<keyword evidence="1" id="KW-0732">Signal</keyword>
<evidence type="ECO:0000313" key="3">
    <source>
        <dbReference type="Proteomes" id="UP000255355"/>
    </source>
</evidence>
<keyword evidence="3" id="KW-1185">Reference proteome</keyword>
<evidence type="ECO:0000313" key="2">
    <source>
        <dbReference type="EMBL" id="RDI52756.1"/>
    </source>
</evidence>
<gene>
    <name evidence="2" type="ORF">DFR68_103141</name>
</gene>
<evidence type="ECO:0000256" key="1">
    <source>
        <dbReference type="ARBA" id="ARBA00022729"/>
    </source>
</evidence>
<reference evidence="2 3" key="1">
    <citation type="submission" date="2018-07" db="EMBL/GenBank/DDBJ databases">
        <title>Genomic Encyclopedia of Type Strains, Phase IV (KMG-IV): sequencing the most valuable type-strain genomes for metagenomic binning, comparative biology and taxonomic classification.</title>
        <authorList>
            <person name="Goeker M."/>
        </authorList>
    </citation>
    <scope>NUCLEOTIDE SEQUENCE [LARGE SCALE GENOMIC DNA]</scope>
    <source>
        <strain evidence="2 3">DSM 44952</strain>
    </source>
</reference>
<dbReference type="EMBL" id="QQAZ01000003">
    <property type="protein sequence ID" value="RDI52756.1"/>
    <property type="molecule type" value="Genomic_DNA"/>
</dbReference>
<dbReference type="Pfam" id="PF10738">
    <property type="entry name" value="Lpp-LpqN"/>
    <property type="match status" value="1"/>
</dbReference>
<dbReference type="InterPro" id="IPR019674">
    <property type="entry name" value="Lipoprotein_LpqN/LpqT-like"/>
</dbReference>
<accession>A0A370H8P3</accession>
<dbReference type="STRING" id="1210089.GCA_001613165_03600"/>
<keyword evidence="2" id="KW-0449">Lipoprotein</keyword>
<organism evidence="2 3">
    <name type="scientific">Nocardia mexicana</name>
    <dbReference type="NCBI Taxonomy" id="279262"/>
    <lineage>
        <taxon>Bacteria</taxon>
        <taxon>Bacillati</taxon>
        <taxon>Actinomycetota</taxon>
        <taxon>Actinomycetes</taxon>
        <taxon>Mycobacteriales</taxon>
        <taxon>Nocardiaceae</taxon>
        <taxon>Nocardia</taxon>
    </lineage>
</organism>
<sequence>MTSPTGPDEPPTVAEYLAAAGVEPTPITPDTAGAPVVSITVPDGWRQMPAENFAGTYGVWAQEPEDGWADNVVVLMVRLSEPLDPAALLACGFADARRLPQWRELDTHSGKFDGHPSAAITGTYAVAPLTLWAYNRYVIIDSADTQFLIQLTITTRADHNGSDAAAIVAGLAITATTPQAPPPTVSLPDNGHNATR</sequence>